<dbReference type="Proteomes" id="UP000241247">
    <property type="component" value="Unassembled WGS sequence"/>
</dbReference>
<gene>
    <name evidence="6" type="ORF">C7449_107146</name>
</gene>
<feature type="domain" description="HTH lysR-type" evidence="5">
    <location>
        <begin position="7"/>
        <end position="64"/>
    </location>
</feature>
<comment type="caution">
    <text evidence="6">The sequence shown here is derived from an EMBL/GenBank/DDBJ whole genome shotgun (WGS) entry which is preliminary data.</text>
</comment>
<evidence type="ECO:0000256" key="2">
    <source>
        <dbReference type="ARBA" id="ARBA00023015"/>
    </source>
</evidence>
<dbReference type="InterPro" id="IPR005119">
    <property type="entry name" value="LysR_subst-bd"/>
</dbReference>
<dbReference type="AlphaFoldDB" id="A0A2T5B178"/>
<evidence type="ECO:0000256" key="1">
    <source>
        <dbReference type="ARBA" id="ARBA00009437"/>
    </source>
</evidence>
<comment type="similarity">
    <text evidence="1">Belongs to the LysR transcriptional regulatory family.</text>
</comment>
<keyword evidence="2" id="KW-0805">Transcription regulation</keyword>
<dbReference type="RefSeq" id="WP_108004101.1">
    <property type="nucleotide sequence ID" value="NZ_JBHEEX010000010.1"/>
</dbReference>
<dbReference type="GO" id="GO:0003700">
    <property type="term" value="F:DNA-binding transcription factor activity"/>
    <property type="evidence" value="ECO:0007669"/>
    <property type="project" value="InterPro"/>
</dbReference>
<dbReference type="InterPro" id="IPR000847">
    <property type="entry name" value="LysR_HTH_N"/>
</dbReference>
<evidence type="ECO:0000313" key="6">
    <source>
        <dbReference type="EMBL" id="PTM92733.1"/>
    </source>
</evidence>
<name>A0A2T5B178_MYCDI</name>
<dbReference type="Pfam" id="PF00126">
    <property type="entry name" value="HTH_1"/>
    <property type="match status" value="1"/>
</dbReference>
<dbReference type="Pfam" id="PF03466">
    <property type="entry name" value="LysR_substrate"/>
    <property type="match status" value="1"/>
</dbReference>
<dbReference type="OrthoDB" id="9793571at2"/>
<keyword evidence="3" id="KW-0238">DNA-binding</keyword>
<dbReference type="PANTHER" id="PTHR30537">
    <property type="entry name" value="HTH-TYPE TRANSCRIPTIONAL REGULATOR"/>
    <property type="match status" value="1"/>
</dbReference>
<dbReference type="Gene3D" id="1.10.10.10">
    <property type="entry name" value="Winged helix-like DNA-binding domain superfamily/Winged helix DNA-binding domain"/>
    <property type="match status" value="1"/>
</dbReference>
<dbReference type="SUPFAM" id="SSF46785">
    <property type="entry name" value="Winged helix' DNA-binding domain"/>
    <property type="match status" value="1"/>
</dbReference>
<accession>A0A2T5B178</accession>
<dbReference type="PANTHER" id="PTHR30537:SF74">
    <property type="entry name" value="HTH-TYPE TRANSCRIPTIONAL REGULATOR TRPI"/>
    <property type="match status" value="1"/>
</dbReference>
<evidence type="ECO:0000259" key="5">
    <source>
        <dbReference type="PROSITE" id="PS50931"/>
    </source>
</evidence>
<dbReference type="Gene3D" id="3.40.190.10">
    <property type="entry name" value="Periplasmic binding protein-like II"/>
    <property type="match status" value="2"/>
</dbReference>
<dbReference type="PRINTS" id="PR00039">
    <property type="entry name" value="HTHLYSR"/>
</dbReference>
<dbReference type="GO" id="GO:0006351">
    <property type="term" value="P:DNA-templated transcription"/>
    <property type="evidence" value="ECO:0007669"/>
    <property type="project" value="TreeGrafter"/>
</dbReference>
<evidence type="ECO:0000313" key="7">
    <source>
        <dbReference type="Proteomes" id="UP000241247"/>
    </source>
</evidence>
<evidence type="ECO:0000256" key="3">
    <source>
        <dbReference type="ARBA" id="ARBA00023125"/>
    </source>
</evidence>
<keyword evidence="4" id="KW-0804">Transcription</keyword>
<protein>
    <submittedName>
        <fullName evidence="6">LysR family glycine cleavage system transcriptional activator</fullName>
    </submittedName>
</protein>
<keyword evidence="7" id="KW-1185">Reference proteome</keyword>
<proteinExistence type="inferred from homology"/>
<dbReference type="EMBL" id="PZZZ01000007">
    <property type="protein sequence ID" value="PTM92733.1"/>
    <property type="molecule type" value="Genomic_DNA"/>
</dbReference>
<dbReference type="CDD" id="cd08432">
    <property type="entry name" value="PBP2_GcdR_TrpI_HvrB_AmpR_like"/>
    <property type="match status" value="1"/>
</dbReference>
<dbReference type="GO" id="GO:0043565">
    <property type="term" value="F:sequence-specific DNA binding"/>
    <property type="evidence" value="ECO:0007669"/>
    <property type="project" value="TreeGrafter"/>
</dbReference>
<dbReference type="InterPro" id="IPR036390">
    <property type="entry name" value="WH_DNA-bd_sf"/>
</dbReference>
<dbReference type="InterPro" id="IPR036388">
    <property type="entry name" value="WH-like_DNA-bd_sf"/>
</dbReference>
<dbReference type="SUPFAM" id="SSF53850">
    <property type="entry name" value="Periplasmic binding protein-like II"/>
    <property type="match status" value="1"/>
</dbReference>
<sequence length="298" mass="33375">MKLARQFPLNAMRVFDAAARHGSFTRAGEDLGMTQTAVSYQIKLLEDLLGEPLFLRRPRQIVLTETGQRLAPKVAEAFAILGDAFASVLEDTEGTLVISSTYTFSSKWLAPHLGSFHLQNPTVAVRLLTEQHLVDFSREAVDVALRYGDGNWPGLARHRMMELTFTPMLSPKLAESVGGIHEPEDLLKLPIFDPTDPWWGQWFAEAGVPGVDLGDRPHTYLGTQTLEADTVMAGHGVAMLNPEFYATDIALGRLYRPFDIACSDGKAYWLVYPESRRNVPKIKLFRNWLRSEVPTYVD</sequence>
<dbReference type="PROSITE" id="PS50931">
    <property type="entry name" value="HTH_LYSR"/>
    <property type="match status" value="1"/>
</dbReference>
<evidence type="ECO:0000256" key="4">
    <source>
        <dbReference type="ARBA" id="ARBA00023163"/>
    </source>
</evidence>
<reference evidence="6 7" key="1">
    <citation type="submission" date="2018-04" db="EMBL/GenBank/DDBJ databases">
        <title>Genomic Encyclopedia of Type Strains, Phase IV (KMG-IV): sequencing the most valuable type-strain genomes for metagenomic binning, comparative biology and taxonomic classification.</title>
        <authorList>
            <person name="Goeker M."/>
        </authorList>
    </citation>
    <scope>NUCLEOTIDE SEQUENCE [LARGE SCALE GENOMIC DNA]</scope>
    <source>
        <strain evidence="6 7">DSM 7138</strain>
    </source>
</reference>
<organism evidence="6 7">
    <name type="scientific">Mycoplana dimorpha</name>
    <dbReference type="NCBI Taxonomy" id="28320"/>
    <lineage>
        <taxon>Bacteria</taxon>
        <taxon>Pseudomonadati</taxon>
        <taxon>Pseudomonadota</taxon>
        <taxon>Alphaproteobacteria</taxon>
        <taxon>Hyphomicrobiales</taxon>
        <taxon>Rhizobiaceae</taxon>
        <taxon>Mycoplana</taxon>
    </lineage>
</organism>
<dbReference type="InterPro" id="IPR058163">
    <property type="entry name" value="LysR-type_TF_proteobact-type"/>
</dbReference>